<comment type="caution">
    <text evidence="3">The sequence shown here is derived from an EMBL/GenBank/DDBJ whole genome shotgun (WGS) entry which is preliminary data.</text>
</comment>
<keyword evidence="1" id="KW-0812">Transmembrane</keyword>
<proteinExistence type="predicted"/>
<feature type="transmembrane region" description="Helical" evidence="1">
    <location>
        <begin position="21"/>
        <end position="44"/>
    </location>
</feature>
<evidence type="ECO:0000256" key="1">
    <source>
        <dbReference type="SAM" id="Phobius"/>
    </source>
</evidence>
<dbReference type="Proteomes" id="UP000763557">
    <property type="component" value="Unassembled WGS sequence"/>
</dbReference>
<reference evidence="3 4" key="1">
    <citation type="submission" date="2020-01" db="EMBL/GenBank/DDBJ databases">
        <title>Kibdelosporangium persica a novel Actinomycetes from a hot desert in Iran.</title>
        <authorList>
            <person name="Safaei N."/>
            <person name="Zaburannyi N."/>
            <person name="Mueller R."/>
            <person name="Wink J."/>
        </authorList>
    </citation>
    <scope>NUCLEOTIDE SEQUENCE [LARGE SCALE GENOMIC DNA]</scope>
    <source>
        <strain evidence="3 4">4NS15</strain>
    </source>
</reference>
<accession>A0ABX2EZW2</accession>
<keyword evidence="4" id="KW-1185">Reference proteome</keyword>
<evidence type="ECO:0000259" key="2">
    <source>
        <dbReference type="Pfam" id="PF06439"/>
    </source>
</evidence>
<dbReference type="Pfam" id="PF06439">
    <property type="entry name" value="3keto-disac_hyd"/>
    <property type="match status" value="1"/>
</dbReference>
<feature type="domain" description="3-keto-alpha-glucoside-1,2-lyase/3-keto-2-hydroxy-glucal hydratase" evidence="2">
    <location>
        <begin position="47"/>
        <end position="213"/>
    </location>
</feature>
<dbReference type="EMBL" id="JAAATY010000003">
    <property type="protein sequence ID" value="NRN64213.1"/>
    <property type="molecule type" value="Genomic_DNA"/>
</dbReference>
<evidence type="ECO:0000313" key="4">
    <source>
        <dbReference type="Proteomes" id="UP000763557"/>
    </source>
</evidence>
<gene>
    <name evidence="3" type="ORF">GC106_14190</name>
</gene>
<name>A0ABX2EZW2_9PSEU</name>
<dbReference type="InterPro" id="IPR010496">
    <property type="entry name" value="AL/BT2_dom"/>
</dbReference>
<dbReference type="Gene3D" id="2.60.120.560">
    <property type="entry name" value="Exo-inulinase, domain 1"/>
    <property type="match status" value="1"/>
</dbReference>
<dbReference type="PANTHER" id="PTHR40469">
    <property type="entry name" value="SECRETED GLYCOSYL HYDROLASE"/>
    <property type="match status" value="1"/>
</dbReference>
<evidence type="ECO:0000313" key="3">
    <source>
        <dbReference type="EMBL" id="NRN64213.1"/>
    </source>
</evidence>
<sequence length="215" mass="23075">MVKVTGRDQSRGPARPVPFLVMRHVLLVMAVLLAACGSGPLHLYEESTVGWAQAGPGGFVNRDGVLTSFGGMGLFWYSAREFRSYSLKLDWRVTGDGNSGVFIGFPASSDPLSAVENGYEVQIDASDVPERTTGAIYGVQSADIAARDAAVRPPGQWNTFELIVSGERVRVLLNGVQINDFTNTDPVRSLASGHVGLQNHGPHDEVSFRDISLTG</sequence>
<organism evidence="3 4">
    <name type="scientific">Kibdelosporangium persicum</name>
    <dbReference type="NCBI Taxonomy" id="2698649"/>
    <lineage>
        <taxon>Bacteria</taxon>
        <taxon>Bacillati</taxon>
        <taxon>Actinomycetota</taxon>
        <taxon>Actinomycetes</taxon>
        <taxon>Pseudonocardiales</taxon>
        <taxon>Pseudonocardiaceae</taxon>
        <taxon>Kibdelosporangium</taxon>
    </lineage>
</organism>
<keyword evidence="1" id="KW-0472">Membrane</keyword>
<keyword evidence="1" id="KW-1133">Transmembrane helix</keyword>
<protein>
    <recommendedName>
        <fullName evidence="2">3-keto-alpha-glucoside-1,2-lyase/3-keto-2-hydroxy-glucal hydratase domain-containing protein</fullName>
    </recommendedName>
</protein>
<dbReference type="PANTHER" id="PTHR40469:SF2">
    <property type="entry name" value="GALACTOSE-BINDING DOMAIN-LIKE SUPERFAMILY PROTEIN"/>
    <property type="match status" value="1"/>
</dbReference>